<comment type="caution">
    <text evidence="1">The sequence shown here is derived from an EMBL/GenBank/DDBJ whole genome shotgun (WGS) entry which is preliminary data.</text>
</comment>
<evidence type="ECO:0000313" key="2">
    <source>
        <dbReference type="Proteomes" id="UP000225433"/>
    </source>
</evidence>
<organism evidence="1 2">
    <name type="scientific">Xenorhabdus hominickii</name>
    <dbReference type="NCBI Taxonomy" id="351679"/>
    <lineage>
        <taxon>Bacteria</taxon>
        <taxon>Pseudomonadati</taxon>
        <taxon>Pseudomonadota</taxon>
        <taxon>Gammaproteobacteria</taxon>
        <taxon>Enterobacterales</taxon>
        <taxon>Morganellaceae</taxon>
        <taxon>Xenorhabdus</taxon>
    </lineage>
</organism>
<dbReference type="AlphaFoldDB" id="A0A2G0Q1L4"/>
<name>A0A2G0Q1L4_XENHO</name>
<dbReference type="Proteomes" id="UP000225433">
    <property type="component" value="Unassembled WGS sequence"/>
</dbReference>
<proteinExistence type="predicted"/>
<protein>
    <submittedName>
        <fullName evidence="1">Uncharacterized protein</fullName>
    </submittedName>
</protein>
<dbReference type="EMBL" id="NJAI01000007">
    <property type="protein sequence ID" value="PHM53107.1"/>
    <property type="molecule type" value="Genomic_DNA"/>
</dbReference>
<sequence>MTQYLTYTISEGGSRVTAIRQDIRHINKRILVHSKGCQHAFSVRHISGSHRDSMGKSLVVHGNMLLDTGHLFTRVIPFFTRRVRVPDTLRINYHESGVDVPTMVDADLANDIFLKLARAGWVRFLTASLSKV</sequence>
<gene>
    <name evidence="1" type="ORF">Xhom_03991</name>
</gene>
<reference evidence="1 2" key="1">
    <citation type="journal article" date="2017" name="Nat. Microbiol.">
        <title>Natural product diversity associated with the nematode symbionts Photorhabdus and Xenorhabdus.</title>
        <authorList>
            <person name="Tobias N.J."/>
            <person name="Wolff H."/>
            <person name="Djahanschiri B."/>
            <person name="Grundmann F."/>
            <person name="Kronenwerth M."/>
            <person name="Shi Y.M."/>
            <person name="Simonyi S."/>
            <person name="Grun P."/>
            <person name="Shapiro-Ilan D."/>
            <person name="Pidot S.J."/>
            <person name="Stinear T.P."/>
            <person name="Ebersberger I."/>
            <person name="Bode H.B."/>
        </authorList>
    </citation>
    <scope>NUCLEOTIDE SEQUENCE [LARGE SCALE GENOMIC DNA]</scope>
    <source>
        <strain evidence="1 2">DSM 17903</strain>
    </source>
</reference>
<accession>A0A2G0Q1L4</accession>
<evidence type="ECO:0000313" key="1">
    <source>
        <dbReference type="EMBL" id="PHM53107.1"/>
    </source>
</evidence>